<evidence type="ECO:0000256" key="4">
    <source>
        <dbReference type="ARBA" id="ARBA00022989"/>
    </source>
</evidence>
<dbReference type="GO" id="GO:0022857">
    <property type="term" value="F:transmembrane transporter activity"/>
    <property type="evidence" value="ECO:0007669"/>
    <property type="project" value="InterPro"/>
</dbReference>
<comment type="caution">
    <text evidence="8">The sequence shown here is derived from an EMBL/GenBank/DDBJ whole genome shotgun (WGS) entry which is preliminary data.</text>
</comment>
<feature type="non-terminal residue" evidence="8">
    <location>
        <position position="1"/>
    </location>
</feature>
<evidence type="ECO:0000259" key="7">
    <source>
        <dbReference type="PROSITE" id="PS50850"/>
    </source>
</evidence>
<evidence type="ECO:0000256" key="6">
    <source>
        <dbReference type="SAM" id="MobiDB-lite"/>
    </source>
</evidence>
<dbReference type="EMBL" id="JAAAID010000433">
    <property type="protein sequence ID" value="KAG0017578.1"/>
    <property type="molecule type" value="Genomic_DNA"/>
</dbReference>
<dbReference type="Proteomes" id="UP000703661">
    <property type="component" value="Unassembled WGS sequence"/>
</dbReference>
<comment type="subcellular location">
    <subcellularLocation>
        <location evidence="1">Endomembrane system</location>
        <topology evidence="1">Multi-pass membrane protein</topology>
    </subcellularLocation>
</comment>
<feature type="region of interest" description="Disordered" evidence="6">
    <location>
        <begin position="1"/>
        <end position="51"/>
    </location>
</feature>
<feature type="compositionally biased region" description="Polar residues" evidence="6">
    <location>
        <begin position="7"/>
        <end position="17"/>
    </location>
</feature>
<dbReference type="GO" id="GO:0012505">
    <property type="term" value="C:endomembrane system"/>
    <property type="evidence" value="ECO:0007669"/>
    <property type="project" value="UniProtKB-SubCell"/>
</dbReference>
<sequence>MKDASIHSRTSNSSTNRPEADLRASPSLSRQGTITTDAQQPSKDPLNSSDTITVVSGKDMFASDNLESGSSLTVNKDEIDIESGVPKNEEKTSDQILSQEVKTLPMRELLPAFLGVALTLFMAALDNTIVSTALPRIGTDFQASNKVELVLTCYVVASNAFQ</sequence>
<keyword evidence="3" id="KW-0812">Transmembrane</keyword>
<dbReference type="PROSITE" id="PS50850">
    <property type="entry name" value="MFS"/>
    <property type="match status" value="1"/>
</dbReference>
<evidence type="ECO:0000256" key="1">
    <source>
        <dbReference type="ARBA" id="ARBA00004127"/>
    </source>
</evidence>
<evidence type="ECO:0000256" key="2">
    <source>
        <dbReference type="ARBA" id="ARBA00022448"/>
    </source>
</evidence>
<evidence type="ECO:0000256" key="5">
    <source>
        <dbReference type="ARBA" id="ARBA00023136"/>
    </source>
</evidence>
<feature type="compositionally biased region" description="Polar residues" evidence="6">
    <location>
        <begin position="26"/>
        <end position="51"/>
    </location>
</feature>
<accession>A0A9P6T1A8</accession>
<evidence type="ECO:0000313" key="8">
    <source>
        <dbReference type="EMBL" id="KAG0017578.1"/>
    </source>
</evidence>
<reference evidence="8" key="1">
    <citation type="journal article" date="2020" name="Fungal Divers.">
        <title>Resolving the Mortierellaceae phylogeny through synthesis of multi-gene phylogenetics and phylogenomics.</title>
        <authorList>
            <person name="Vandepol N."/>
            <person name="Liber J."/>
            <person name="Desiro A."/>
            <person name="Na H."/>
            <person name="Kennedy M."/>
            <person name="Barry K."/>
            <person name="Grigoriev I.V."/>
            <person name="Miller A.N."/>
            <person name="O'Donnell K."/>
            <person name="Stajich J.E."/>
            <person name="Bonito G."/>
        </authorList>
    </citation>
    <scope>NUCLEOTIDE SEQUENCE</scope>
    <source>
        <strain evidence="8">NRRL 2769</strain>
    </source>
</reference>
<dbReference type="PANTHER" id="PTHR23501">
    <property type="entry name" value="MAJOR FACILITATOR SUPERFAMILY"/>
    <property type="match status" value="1"/>
</dbReference>
<protein>
    <recommendedName>
        <fullName evidence="7">Major facilitator superfamily (MFS) profile domain-containing protein</fullName>
    </recommendedName>
</protein>
<name>A0A9P6T1A8_9FUNG</name>
<keyword evidence="9" id="KW-1185">Reference proteome</keyword>
<gene>
    <name evidence="8" type="ORF">BGZ80_008142</name>
</gene>
<organism evidence="8 9">
    <name type="scientific">Entomortierella chlamydospora</name>
    <dbReference type="NCBI Taxonomy" id="101097"/>
    <lineage>
        <taxon>Eukaryota</taxon>
        <taxon>Fungi</taxon>
        <taxon>Fungi incertae sedis</taxon>
        <taxon>Mucoromycota</taxon>
        <taxon>Mortierellomycotina</taxon>
        <taxon>Mortierellomycetes</taxon>
        <taxon>Mortierellales</taxon>
        <taxon>Mortierellaceae</taxon>
        <taxon>Entomortierella</taxon>
    </lineage>
</organism>
<dbReference type="AlphaFoldDB" id="A0A9P6T1A8"/>
<keyword evidence="4" id="KW-1133">Transmembrane helix</keyword>
<keyword evidence="5" id="KW-0472">Membrane</keyword>
<proteinExistence type="predicted"/>
<dbReference type="GO" id="GO:0005886">
    <property type="term" value="C:plasma membrane"/>
    <property type="evidence" value="ECO:0007669"/>
    <property type="project" value="TreeGrafter"/>
</dbReference>
<evidence type="ECO:0000313" key="9">
    <source>
        <dbReference type="Proteomes" id="UP000703661"/>
    </source>
</evidence>
<keyword evidence="2" id="KW-0813">Transport</keyword>
<evidence type="ECO:0000256" key="3">
    <source>
        <dbReference type="ARBA" id="ARBA00022692"/>
    </source>
</evidence>
<feature type="domain" description="Major facilitator superfamily (MFS) profile" evidence="7">
    <location>
        <begin position="112"/>
        <end position="162"/>
    </location>
</feature>
<dbReference type="PANTHER" id="PTHR23501:SF191">
    <property type="entry name" value="VACUOLAR BASIC AMINO ACID TRANSPORTER 4"/>
    <property type="match status" value="1"/>
</dbReference>
<dbReference type="InterPro" id="IPR020846">
    <property type="entry name" value="MFS_dom"/>
</dbReference>